<comment type="caution">
    <text evidence="1">The sequence shown here is derived from an EMBL/GenBank/DDBJ whole genome shotgun (WGS) entry which is preliminary data.</text>
</comment>
<accession>A0ACB9GEY0</accession>
<gene>
    <name evidence="1" type="ORF">L2E82_11965</name>
</gene>
<reference evidence="2" key="1">
    <citation type="journal article" date="2022" name="Mol. Ecol. Resour.">
        <title>The genomes of chicory, endive, great burdock and yacon provide insights into Asteraceae palaeo-polyploidization history and plant inulin production.</title>
        <authorList>
            <person name="Fan W."/>
            <person name="Wang S."/>
            <person name="Wang H."/>
            <person name="Wang A."/>
            <person name="Jiang F."/>
            <person name="Liu H."/>
            <person name="Zhao H."/>
            <person name="Xu D."/>
            <person name="Zhang Y."/>
        </authorList>
    </citation>
    <scope>NUCLEOTIDE SEQUENCE [LARGE SCALE GENOMIC DNA]</scope>
    <source>
        <strain evidence="2">cv. Punajuju</strain>
    </source>
</reference>
<keyword evidence="2" id="KW-1185">Reference proteome</keyword>
<reference evidence="1 2" key="2">
    <citation type="journal article" date="2022" name="Mol. Ecol. Resour.">
        <title>The genomes of chicory, endive, great burdock and yacon provide insights into Asteraceae paleo-polyploidization history and plant inulin production.</title>
        <authorList>
            <person name="Fan W."/>
            <person name="Wang S."/>
            <person name="Wang H."/>
            <person name="Wang A."/>
            <person name="Jiang F."/>
            <person name="Liu H."/>
            <person name="Zhao H."/>
            <person name="Xu D."/>
            <person name="Zhang Y."/>
        </authorList>
    </citation>
    <scope>NUCLEOTIDE SEQUENCE [LARGE SCALE GENOMIC DNA]</scope>
    <source>
        <strain evidence="2">cv. Punajuju</strain>
        <tissue evidence="1">Leaves</tissue>
    </source>
</reference>
<sequence length="66" mass="7654">MVALCFFFHRDVLSSYKITAAPFGDKLSCSLIHSQQLLFETDQLYLLGTCMHEAFRLGLRRCKIIR</sequence>
<dbReference type="EMBL" id="CM042010">
    <property type="protein sequence ID" value="KAI3781937.1"/>
    <property type="molecule type" value="Genomic_DNA"/>
</dbReference>
<proteinExistence type="predicted"/>
<name>A0ACB9GEY0_CICIN</name>
<organism evidence="1 2">
    <name type="scientific">Cichorium intybus</name>
    <name type="common">Chicory</name>
    <dbReference type="NCBI Taxonomy" id="13427"/>
    <lineage>
        <taxon>Eukaryota</taxon>
        <taxon>Viridiplantae</taxon>
        <taxon>Streptophyta</taxon>
        <taxon>Embryophyta</taxon>
        <taxon>Tracheophyta</taxon>
        <taxon>Spermatophyta</taxon>
        <taxon>Magnoliopsida</taxon>
        <taxon>eudicotyledons</taxon>
        <taxon>Gunneridae</taxon>
        <taxon>Pentapetalae</taxon>
        <taxon>asterids</taxon>
        <taxon>campanulids</taxon>
        <taxon>Asterales</taxon>
        <taxon>Asteraceae</taxon>
        <taxon>Cichorioideae</taxon>
        <taxon>Cichorieae</taxon>
        <taxon>Cichoriinae</taxon>
        <taxon>Cichorium</taxon>
    </lineage>
</organism>
<protein>
    <submittedName>
        <fullName evidence="1">Uncharacterized protein</fullName>
    </submittedName>
</protein>
<evidence type="ECO:0000313" key="1">
    <source>
        <dbReference type="EMBL" id="KAI3781937.1"/>
    </source>
</evidence>
<evidence type="ECO:0000313" key="2">
    <source>
        <dbReference type="Proteomes" id="UP001055811"/>
    </source>
</evidence>
<dbReference type="Proteomes" id="UP001055811">
    <property type="component" value="Linkage Group LG02"/>
</dbReference>